<organism evidence="4 5">
    <name type="scientific">Nakamurella leprariae</name>
    <dbReference type="NCBI Taxonomy" id="2803911"/>
    <lineage>
        <taxon>Bacteria</taxon>
        <taxon>Bacillati</taxon>
        <taxon>Actinomycetota</taxon>
        <taxon>Actinomycetes</taxon>
        <taxon>Nakamurellales</taxon>
        <taxon>Nakamurellaceae</taxon>
        <taxon>Nakamurella</taxon>
    </lineage>
</organism>
<reference evidence="4" key="1">
    <citation type="submission" date="2021-01" db="EMBL/GenBank/DDBJ databases">
        <title>YIM 132084 draft genome.</title>
        <authorList>
            <person name="An D."/>
        </authorList>
    </citation>
    <scope>NUCLEOTIDE SEQUENCE</scope>
    <source>
        <strain evidence="4">YIM 132084</strain>
    </source>
</reference>
<keyword evidence="2" id="KW-0326">Glycosidase</keyword>
<dbReference type="InterPro" id="IPR001910">
    <property type="entry name" value="Inosine/uridine_hydrolase_dom"/>
</dbReference>
<protein>
    <submittedName>
        <fullName evidence="4">Nucleoside hydrolase</fullName>
    </submittedName>
</protein>
<dbReference type="PANTHER" id="PTHR12304">
    <property type="entry name" value="INOSINE-URIDINE PREFERRING NUCLEOSIDE HYDROLASE"/>
    <property type="match status" value="1"/>
</dbReference>
<proteinExistence type="predicted"/>
<dbReference type="Gene3D" id="3.90.245.10">
    <property type="entry name" value="Ribonucleoside hydrolase-like"/>
    <property type="match status" value="1"/>
</dbReference>
<dbReference type="InterPro" id="IPR023186">
    <property type="entry name" value="IUNH"/>
</dbReference>
<dbReference type="Gene3D" id="3.40.630.30">
    <property type="match status" value="1"/>
</dbReference>
<dbReference type="EMBL" id="JAERWK010000015">
    <property type="protein sequence ID" value="MBM9468057.1"/>
    <property type="molecule type" value="Genomic_DNA"/>
</dbReference>
<dbReference type="PANTHER" id="PTHR12304:SF4">
    <property type="entry name" value="URIDINE NUCLEOSIDASE"/>
    <property type="match status" value="1"/>
</dbReference>
<dbReference type="GO" id="GO:0005829">
    <property type="term" value="C:cytosol"/>
    <property type="evidence" value="ECO:0007669"/>
    <property type="project" value="TreeGrafter"/>
</dbReference>
<dbReference type="AlphaFoldDB" id="A0A939C2F1"/>
<gene>
    <name evidence="4" type="ORF">JL106_12275</name>
</gene>
<feature type="domain" description="Inosine/uridine-preferring nucleoside hydrolase" evidence="3">
    <location>
        <begin position="177"/>
        <end position="460"/>
    </location>
</feature>
<evidence type="ECO:0000259" key="3">
    <source>
        <dbReference type="Pfam" id="PF01156"/>
    </source>
</evidence>
<evidence type="ECO:0000313" key="4">
    <source>
        <dbReference type="EMBL" id="MBM9468057.1"/>
    </source>
</evidence>
<sequence length="479" mass="51098">MAWLPDDFVHPERVDLPTGHHLRPIRASDVDLDLPAVLGSQPRLFSIYGPAWGWPPATMTREQDEEDLRHHEEEIAAHLSFNYALFDEGETALLGCVYLDPSRKAAVDAEISWWVVDALVGTDVEAALDEFVPAWVARDWPFRAPVFVPRDIPWADWAAQPDRAAEPAGVDGPVPLFLDCDTGIDDSVAIAYLLASPEVELVGVSTVSGNTDARQAARNTLALLALAGRPDVPVAVGAEHPQGGRFDGGAPQVHGRNGIGEVQLTDSTAPVHPATGPELLVDQARRHPGRLHLLAIGPLTNVAAALRAEPELARLVPRITIMGGAVTVGGNITPYAEANIGNDAAAAAEVFAADWDITVVGLDVTMTQHLEEETRQRLLTADRPVAAALGRMLECYFGFYRETTGTWRTPVHDPLAAALAVGGADADRVLTTQVTVVTEGEERGRTVAATDGEPGARHTVVLSVAGDPVGHIVDRILAG</sequence>
<comment type="caution">
    <text evidence="4">The sequence shown here is derived from an EMBL/GenBank/DDBJ whole genome shotgun (WGS) entry which is preliminary data.</text>
</comment>
<evidence type="ECO:0000313" key="5">
    <source>
        <dbReference type="Proteomes" id="UP000663792"/>
    </source>
</evidence>
<evidence type="ECO:0000256" key="1">
    <source>
        <dbReference type="ARBA" id="ARBA00022801"/>
    </source>
</evidence>
<dbReference type="InterPro" id="IPR036452">
    <property type="entry name" value="Ribo_hydro-like"/>
</dbReference>
<dbReference type="Proteomes" id="UP000663792">
    <property type="component" value="Unassembled WGS sequence"/>
</dbReference>
<dbReference type="GO" id="GO:0008477">
    <property type="term" value="F:purine nucleosidase activity"/>
    <property type="evidence" value="ECO:0007669"/>
    <property type="project" value="TreeGrafter"/>
</dbReference>
<dbReference type="SUPFAM" id="SSF53590">
    <property type="entry name" value="Nucleoside hydrolase"/>
    <property type="match status" value="1"/>
</dbReference>
<keyword evidence="1 4" id="KW-0378">Hydrolase</keyword>
<name>A0A939C2F1_9ACTN</name>
<accession>A0A939C2F1</accession>
<dbReference type="GO" id="GO:0006152">
    <property type="term" value="P:purine nucleoside catabolic process"/>
    <property type="evidence" value="ECO:0007669"/>
    <property type="project" value="TreeGrafter"/>
</dbReference>
<keyword evidence="5" id="KW-1185">Reference proteome</keyword>
<dbReference type="Pfam" id="PF01156">
    <property type="entry name" value="IU_nuc_hydro"/>
    <property type="match status" value="1"/>
</dbReference>
<evidence type="ECO:0000256" key="2">
    <source>
        <dbReference type="ARBA" id="ARBA00023295"/>
    </source>
</evidence>